<dbReference type="InterPro" id="IPR029069">
    <property type="entry name" value="HotDog_dom_sf"/>
</dbReference>
<sequence>MTAAHPAATTIMNMLTNASKQPVTADELLRFHAALAERGLEGQLGITYQQISAEAVVAAMKVTDSVIQPFGLLHGGAIAALVESVASVAGIVASGSAVAGLNNHTEFIRPATSGVVTATATVQHCGATTQSIAVHIVDEQQRLIATGHVRTMVLAPQVQ</sequence>
<dbReference type="GO" id="GO:0061522">
    <property type="term" value="F:1,4-dihydroxy-2-naphthoyl-CoA thioesterase activity"/>
    <property type="evidence" value="ECO:0007669"/>
    <property type="project" value="TreeGrafter"/>
</dbReference>
<gene>
    <name evidence="4" type="ORF">CCHOA_05580</name>
</gene>
<dbReference type="KEGG" id="ccho:CCHOA_05580"/>
<dbReference type="Gene3D" id="3.10.129.10">
    <property type="entry name" value="Hotdog Thioesterase"/>
    <property type="match status" value="1"/>
</dbReference>
<dbReference type="Proteomes" id="UP000269019">
    <property type="component" value="Chromosome"/>
</dbReference>
<organism evidence="4 5">
    <name type="scientific">Corynebacterium choanae</name>
    <dbReference type="NCBI Taxonomy" id="1862358"/>
    <lineage>
        <taxon>Bacteria</taxon>
        <taxon>Bacillati</taxon>
        <taxon>Actinomycetota</taxon>
        <taxon>Actinomycetes</taxon>
        <taxon>Mycobacteriales</taxon>
        <taxon>Corynebacteriaceae</taxon>
        <taxon>Corynebacterium</taxon>
    </lineage>
</organism>
<dbReference type="EMBL" id="CP033896">
    <property type="protein sequence ID" value="AZA13516.1"/>
    <property type="molecule type" value="Genomic_DNA"/>
</dbReference>
<dbReference type="EC" id="3.1.2.-" evidence="4"/>
<evidence type="ECO:0000259" key="3">
    <source>
        <dbReference type="Pfam" id="PF03061"/>
    </source>
</evidence>
<dbReference type="InterPro" id="IPR006683">
    <property type="entry name" value="Thioestr_dom"/>
</dbReference>
<dbReference type="Pfam" id="PF03061">
    <property type="entry name" value="4HBT"/>
    <property type="match status" value="1"/>
</dbReference>
<dbReference type="SUPFAM" id="SSF54637">
    <property type="entry name" value="Thioesterase/thiol ester dehydrase-isomerase"/>
    <property type="match status" value="1"/>
</dbReference>
<dbReference type="OrthoDB" id="9798208at2"/>
<accession>A0A3G6J6D7</accession>
<feature type="domain" description="Thioesterase" evidence="3">
    <location>
        <begin position="70"/>
        <end position="144"/>
    </location>
</feature>
<name>A0A3G6J6D7_9CORY</name>
<protein>
    <submittedName>
        <fullName evidence="4">Esterase</fullName>
        <ecNumber evidence="4">3.1.2.-</ecNumber>
    </submittedName>
</protein>
<dbReference type="AlphaFoldDB" id="A0A3G6J6D7"/>
<comment type="similarity">
    <text evidence="1">Belongs to the thioesterase PaaI family.</text>
</comment>
<evidence type="ECO:0000313" key="5">
    <source>
        <dbReference type="Proteomes" id="UP000269019"/>
    </source>
</evidence>
<keyword evidence="2 4" id="KW-0378">Hydrolase</keyword>
<reference evidence="4 5" key="1">
    <citation type="submission" date="2018-11" db="EMBL/GenBank/DDBJ databases">
        <authorList>
            <person name="Kleinhagauer T."/>
            <person name="Glaeser S.P."/>
            <person name="Spergser J."/>
            <person name="Ruckert C."/>
            <person name="Kaempfer P."/>
            <person name="Busse H.-J."/>
        </authorList>
    </citation>
    <scope>NUCLEOTIDE SEQUENCE [LARGE SCALE GENOMIC DNA]</scope>
    <source>
        <strain evidence="4 5">200CH</strain>
    </source>
</reference>
<dbReference type="CDD" id="cd03443">
    <property type="entry name" value="PaaI_thioesterase"/>
    <property type="match status" value="1"/>
</dbReference>
<dbReference type="NCBIfam" id="TIGR00369">
    <property type="entry name" value="unchar_dom_1"/>
    <property type="match status" value="1"/>
</dbReference>
<keyword evidence="5" id="KW-1185">Reference proteome</keyword>
<evidence type="ECO:0000256" key="2">
    <source>
        <dbReference type="ARBA" id="ARBA00022801"/>
    </source>
</evidence>
<dbReference type="InterPro" id="IPR003736">
    <property type="entry name" value="PAAI_dom"/>
</dbReference>
<dbReference type="RefSeq" id="WP_123927712.1">
    <property type="nucleotide sequence ID" value="NZ_CP033896.1"/>
</dbReference>
<dbReference type="PANTHER" id="PTHR43240">
    <property type="entry name" value="1,4-DIHYDROXY-2-NAPHTHOYL-COA THIOESTERASE 1"/>
    <property type="match status" value="1"/>
</dbReference>
<dbReference type="GO" id="GO:0005829">
    <property type="term" value="C:cytosol"/>
    <property type="evidence" value="ECO:0007669"/>
    <property type="project" value="TreeGrafter"/>
</dbReference>
<dbReference type="PANTHER" id="PTHR43240:SF5">
    <property type="entry name" value="1,4-DIHYDROXY-2-NAPHTHOYL-COA THIOESTERASE 1"/>
    <property type="match status" value="1"/>
</dbReference>
<proteinExistence type="inferred from homology"/>
<evidence type="ECO:0000256" key="1">
    <source>
        <dbReference type="ARBA" id="ARBA00008324"/>
    </source>
</evidence>
<evidence type="ECO:0000313" key="4">
    <source>
        <dbReference type="EMBL" id="AZA13516.1"/>
    </source>
</evidence>